<name>A0ABP7A388_9MICO</name>
<dbReference type="InterPro" id="IPR000522">
    <property type="entry name" value="ABC_transptr_permease_BtuC"/>
</dbReference>
<keyword evidence="3" id="KW-0813">Transport</keyword>
<evidence type="ECO:0000256" key="1">
    <source>
        <dbReference type="ARBA" id="ARBA00004651"/>
    </source>
</evidence>
<proteinExistence type="inferred from homology"/>
<evidence type="ECO:0000256" key="6">
    <source>
        <dbReference type="ARBA" id="ARBA00022989"/>
    </source>
</evidence>
<dbReference type="PANTHER" id="PTHR30472">
    <property type="entry name" value="FERRIC ENTEROBACTIN TRANSPORT SYSTEM PERMEASE PROTEIN"/>
    <property type="match status" value="1"/>
</dbReference>
<keyword evidence="7 8" id="KW-0472">Membrane</keyword>
<feature type="transmembrane region" description="Helical" evidence="8">
    <location>
        <begin position="26"/>
        <end position="46"/>
    </location>
</feature>
<dbReference type="RefSeq" id="WP_344736073.1">
    <property type="nucleotide sequence ID" value="NZ_BAAAYU010000001.1"/>
</dbReference>
<dbReference type="SUPFAM" id="SSF81345">
    <property type="entry name" value="ABC transporter involved in vitamin B12 uptake, BtuC"/>
    <property type="match status" value="1"/>
</dbReference>
<sequence length="348" mass="34936">MTALAPPTTAHGAVAEVRLHTRRRSLLATAAATGGLLAAFAIAMLVGDYALEPWAVVRALFGDGSRIDVFVVNQVRLPRAAMAVLCGLALGIAGALFQTLLRNPLASPDLLGVSGGASVAAVWTTLILGLSGAAVAASAFVGGMLVAAVLLLAARRLADGGYRLVLAGVGIAFLCSAVIGYLIKRAQVTQAQSALVWITGSIGATPWTDVVVVAAVLLLVAPAVWAATRLLPIVELGDPLASGLGVRPVAVRIGVVVVAVLLAAASTAFIGPVGFVALCAPPIARALLGRGASGIAVSGVFGAVILLVSDLIAQYAIPGVAVPVGVVTGLVGAPYLLWLLATSKGHRW</sequence>
<evidence type="ECO:0000256" key="5">
    <source>
        <dbReference type="ARBA" id="ARBA00022692"/>
    </source>
</evidence>
<keyword evidence="6 8" id="KW-1133">Transmembrane helix</keyword>
<dbReference type="CDD" id="cd06550">
    <property type="entry name" value="TM_ABC_iron-siderophores_like"/>
    <property type="match status" value="1"/>
</dbReference>
<keyword evidence="10" id="KW-1185">Reference proteome</keyword>
<dbReference type="Proteomes" id="UP001501697">
    <property type="component" value="Unassembled WGS sequence"/>
</dbReference>
<comment type="caution">
    <text evidence="9">The sequence shown here is derived from an EMBL/GenBank/DDBJ whole genome shotgun (WGS) entry which is preliminary data.</text>
</comment>
<evidence type="ECO:0000256" key="7">
    <source>
        <dbReference type="ARBA" id="ARBA00023136"/>
    </source>
</evidence>
<feature type="transmembrane region" description="Helical" evidence="8">
    <location>
        <begin position="80"/>
        <end position="101"/>
    </location>
</feature>
<feature type="transmembrane region" description="Helical" evidence="8">
    <location>
        <begin position="320"/>
        <end position="341"/>
    </location>
</feature>
<organism evidence="9 10">
    <name type="scientific">Microbacterium awajiense</name>
    <dbReference type="NCBI Taxonomy" id="415214"/>
    <lineage>
        <taxon>Bacteria</taxon>
        <taxon>Bacillati</taxon>
        <taxon>Actinomycetota</taxon>
        <taxon>Actinomycetes</taxon>
        <taxon>Micrococcales</taxon>
        <taxon>Microbacteriaceae</taxon>
        <taxon>Microbacterium</taxon>
    </lineage>
</organism>
<protein>
    <submittedName>
        <fullName evidence="9">Iron chelate uptake ABC transporter family permease subunit</fullName>
    </submittedName>
</protein>
<comment type="similarity">
    <text evidence="2">Belongs to the binding-protein-dependent transport system permease family. FecCD subfamily.</text>
</comment>
<feature type="transmembrane region" description="Helical" evidence="8">
    <location>
        <begin position="164"/>
        <end position="183"/>
    </location>
</feature>
<dbReference type="Pfam" id="PF01032">
    <property type="entry name" value="FecCD"/>
    <property type="match status" value="1"/>
</dbReference>
<evidence type="ECO:0000256" key="8">
    <source>
        <dbReference type="SAM" id="Phobius"/>
    </source>
</evidence>
<dbReference type="InterPro" id="IPR037294">
    <property type="entry name" value="ABC_BtuC-like"/>
</dbReference>
<comment type="subcellular location">
    <subcellularLocation>
        <location evidence="1">Cell membrane</location>
        <topology evidence="1">Multi-pass membrane protein</topology>
    </subcellularLocation>
</comment>
<feature type="transmembrane region" description="Helical" evidence="8">
    <location>
        <begin position="134"/>
        <end position="152"/>
    </location>
</feature>
<gene>
    <name evidence="9" type="ORF">GCM10022200_02930</name>
</gene>
<reference evidence="10" key="1">
    <citation type="journal article" date="2019" name="Int. J. Syst. Evol. Microbiol.">
        <title>The Global Catalogue of Microorganisms (GCM) 10K type strain sequencing project: providing services to taxonomists for standard genome sequencing and annotation.</title>
        <authorList>
            <consortium name="The Broad Institute Genomics Platform"/>
            <consortium name="The Broad Institute Genome Sequencing Center for Infectious Disease"/>
            <person name="Wu L."/>
            <person name="Ma J."/>
        </authorList>
    </citation>
    <scope>NUCLEOTIDE SEQUENCE [LARGE SCALE GENOMIC DNA]</scope>
    <source>
        <strain evidence="10">JCM 16544</strain>
    </source>
</reference>
<evidence type="ECO:0000256" key="4">
    <source>
        <dbReference type="ARBA" id="ARBA00022475"/>
    </source>
</evidence>
<accession>A0ABP7A388</accession>
<keyword evidence="5 8" id="KW-0812">Transmembrane</keyword>
<keyword evidence="4" id="KW-1003">Cell membrane</keyword>
<feature type="transmembrane region" description="Helical" evidence="8">
    <location>
        <begin position="287"/>
        <end position="308"/>
    </location>
</feature>
<evidence type="ECO:0000256" key="3">
    <source>
        <dbReference type="ARBA" id="ARBA00022448"/>
    </source>
</evidence>
<dbReference type="EMBL" id="BAAAYU010000001">
    <property type="protein sequence ID" value="GAA3624068.1"/>
    <property type="molecule type" value="Genomic_DNA"/>
</dbReference>
<evidence type="ECO:0000313" key="9">
    <source>
        <dbReference type="EMBL" id="GAA3624068.1"/>
    </source>
</evidence>
<evidence type="ECO:0000256" key="2">
    <source>
        <dbReference type="ARBA" id="ARBA00007935"/>
    </source>
</evidence>
<dbReference type="PANTHER" id="PTHR30472:SF24">
    <property type="entry name" value="FERRIC ENTEROBACTIN TRANSPORT SYSTEM PERMEASE PROTEIN FEPG"/>
    <property type="match status" value="1"/>
</dbReference>
<evidence type="ECO:0000313" key="10">
    <source>
        <dbReference type="Proteomes" id="UP001501697"/>
    </source>
</evidence>
<feature type="transmembrane region" description="Helical" evidence="8">
    <location>
        <begin position="110"/>
        <end position="128"/>
    </location>
</feature>
<dbReference type="Gene3D" id="1.10.3470.10">
    <property type="entry name" value="ABC transporter involved in vitamin B12 uptake, BtuC"/>
    <property type="match status" value="1"/>
</dbReference>
<feature type="transmembrane region" description="Helical" evidence="8">
    <location>
        <begin position="249"/>
        <end position="275"/>
    </location>
</feature>